<keyword evidence="3 6" id="KW-0812">Transmembrane</keyword>
<evidence type="ECO:0000256" key="5">
    <source>
        <dbReference type="ARBA" id="ARBA00023136"/>
    </source>
</evidence>
<dbReference type="InterPro" id="IPR036259">
    <property type="entry name" value="MFS_trans_sf"/>
</dbReference>
<dbReference type="InterPro" id="IPR011701">
    <property type="entry name" value="MFS"/>
</dbReference>
<dbReference type="Pfam" id="PF07690">
    <property type="entry name" value="MFS_1"/>
    <property type="match status" value="1"/>
</dbReference>
<feature type="transmembrane region" description="Helical" evidence="6">
    <location>
        <begin position="90"/>
        <end position="112"/>
    </location>
</feature>
<sequence>MPNVLIRPVPLKATRTAWLLWTVGVIAYVIAVLHRTSFGVAGIEATTRFDVSASALSSFTVVQVLVYAALQVPVGLLLDRWGSRRMIAGGALLMASGQLLLAFSTTITPALLARVMVGAGDAMTFISVLKVISLWFPSRQAGLLTQLTGFLGQLGQLLSAIPLVALLHGPGWTTAYVSAAAIGLLAAVLAITVLRDAPSTEPAPPFRTLLPNLRASWHSPGTRLGMWSHCVQTSASAFALMWGYPYLVTAQGLSPTTAGTLLTIFVLATVSTGPAIGAYLSRHPAHHVRVTIAITLQMMAAWTAVLSLPHHAPLWLLTLLVISIAAGGPASMIGFDHARAHNPPSRLGTASGLVNAAGFTAALLLILMIGLVLDHTSPTSTFTPEAFRLAWLTQYPLWLLTLLFVTRTARSTRRFAQLPNPR</sequence>
<dbReference type="PANTHER" id="PTHR43124:SF3">
    <property type="entry name" value="CHLORAMPHENICOL EFFLUX PUMP RV0191"/>
    <property type="match status" value="1"/>
</dbReference>
<feature type="transmembrane region" description="Helical" evidence="6">
    <location>
        <begin position="16"/>
        <end position="34"/>
    </location>
</feature>
<dbReference type="PROSITE" id="PS50850">
    <property type="entry name" value="MFS"/>
    <property type="match status" value="1"/>
</dbReference>
<name>A0ABP6QFG6_9ACTN</name>
<reference evidence="9" key="1">
    <citation type="journal article" date="2019" name="Int. J. Syst. Evol. Microbiol.">
        <title>The Global Catalogue of Microorganisms (GCM) 10K type strain sequencing project: providing services to taxonomists for standard genome sequencing and annotation.</title>
        <authorList>
            <consortium name="The Broad Institute Genomics Platform"/>
            <consortium name="The Broad Institute Genome Sequencing Center for Infectious Disease"/>
            <person name="Wu L."/>
            <person name="Ma J."/>
        </authorList>
    </citation>
    <scope>NUCLEOTIDE SEQUENCE [LARGE SCALE GENOMIC DNA]</scope>
    <source>
        <strain evidence="9">JCM 9377</strain>
    </source>
</reference>
<keyword evidence="9" id="KW-1185">Reference proteome</keyword>
<gene>
    <name evidence="8" type="ORF">GCM10010468_52580</name>
</gene>
<evidence type="ECO:0000256" key="2">
    <source>
        <dbReference type="ARBA" id="ARBA00022475"/>
    </source>
</evidence>
<dbReference type="InterPro" id="IPR020846">
    <property type="entry name" value="MFS_dom"/>
</dbReference>
<keyword evidence="2" id="KW-1003">Cell membrane</keyword>
<evidence type="ECO:0000256" key="1">
    <source>
        <dbReference type="ARBA" id="ARBA00004651"/>
    </source>
</evidence>
<comment type="caution">
    <text evidence="8">The sequence shown here is derived from an EMBL/GenBank/DDBJ whole genome shotgun (WGS) entry which is preliminary data.</text>
</comment>
<dbReference type="EMBL" id="BAAAUV010000014">
    <property type="protein sequence ID" value="GAA3225108.1"/>
    <property type="molecule type" value="Genomic_DNA"/>
</dbReference>
<proteinExistence type="predicted"/>
<dbReference type="PANTHER" id="PTHR43124">
    <property type="entry name" value="PURINE EFFLUX PUMP PBUE"/>
    <property type="match status" value="1"/>
</dbReference>
<feature type="transmembrane region" description="Helical" evidence="6">
    <location>
        <begin position="288"/>
        <end position="308"/>
    </location>
</feature>
<feature type="domain" description="Major facilitator superfamily (MFS) profile" evidence="7">
    <location>
        <begin position="20"/>
        <end position="413"/>
    </location>
</feature>
<dbReference type="InterPro" id="IPR050189">
    <property type="entry name" value="MFS_Efflux_Transporters"/>
</dbReference>
<keyword evidence="4 6" id="KW-1133">Transmembrane helix</keyword>
<feature type="transmembrane region" description="Helical" evidence="6">
    <location>
        <begin position="314"/>
        <end position="335"/>
    </location>
</feature>
<organism evidence="8 9">
    <name type="scientific">Actinocorallia longicatena</name>
    <dbReference type="NCBI Taxonomy" id="111803"/>
    <lineage>
        <taxon>Bacteria</taxon>
        <taxon>Bacillati</taxon>
        <taxon>Actinomycetota</taxon>
        <taxon>Actinomycetes</taxon>
        <taxon>Streptosporangiales</taxon>
        <taxon>Thermomonosporaceae</taxon>
        <taxon>Actinocorallia</taxon>
    </lineage>
</organism>
<feature type="transmembrane region" description="Helical" evidence="6">
    <location>
        <begin position="175"/>
        <end position="194"/>
    </location>
</feature>
<dbReference type="RefSeq" id="WP_344833199.1">
    <property type="nucleotide sequence ID" value="NZ_BAAAUV010000014.1"/>
</dbReference>
<dbReference type="Proteomes" id="UP001501237">
    <property type="component" value="Unassembled WGS sequence"/>
</dbReference>
<dbReference type="SUPFAM" id="SSF103473">
    <property type="entry name" value="MFS general substrate transporter"/>
    <property type="match status" value="1"/>
</dbReference>
<feature type="transmembrane region" description="Helical" evidence="6">
    <location>
        <begin position="54"/>
        <end position="78"/>
    </location>
</feature>
<feature type="transmembrane region" description="Helical" evidence="6">
    <location>
        <begin position="224"/>
        <end position="247"/>
    </location>
</feature>
<dbReference type="Gene3D" id="1.20.1250.20">
    <property type="entry name" value="MFS general substrate transporter like domains"/>
    <property type="match status" value="2"/>
</dbReference>
<evidence type="ECO:0000256" key="4">
    <source>
        <dbReference type="ARBA" id="ARBA00022989"/>
    </source>
</evidence>
<evidence type="ECO:0000256" key="3">
    <source>
        <dbReference type="ARBA" id="ARBA00022692"/>
    </source>
</evidence>
<keyword evidence="5 6" id="KW-0472">Membrane</keyword>
<evidence type="ECO:0000313" key="9">
    <source>
        <dbReference type="Proteomes" id="UP001501237"/>
    </source>
</evidence>
<evidence type="ECO:0000256" key="6">
    <source>
        <dbReference type="SAM" id="Phobius"/>
    </source>
</evidence>
<protein>
    <submittedName>
        <fullName evidence="8">MFS transporter</fullName>
    </submittedName>
</protein>
<dbReference type="CDD" id="cd06174">
    <property type="entry name" value="MFS"/>
    <property type="match status" value="1"/>
</dbReference>
<evidence type="ECO:0000259" key="7">
    <source>
        <dbReference type="PROSITE" id="PS50850"/>
    </source>
</evidence>
<feature type="transmembrane region" description="Helical" evidence="6">
    <location>
        <begin position="347"/>
        <end position="369"/>
    </location>
</feature>
<feature type="transmembrane region" description="Helical" evidence="6">
    <location>
        <begin position="389"/>
        <end position="406"/>
    </location>
</feature>
<feature type="transmembrane region" description="Helical" evidence="6">
    <location>
        <begin position="259"/>
        <end position="281"/>
    </location>
</feature>
<evidence type="ECO:0000313" key="8">
    <source>
        <dbReference type="EMBL" id="GAA3225108.1"/>
    </source>
</evidence>
<accession>A0ABP6QFG6</accession>
<comment type="subcellular location">
    <subcellularLocation>
        <location evidence="1">Cell membrane</location>
        <topology evidence="1">Multi-pass membrane protein</topology>
    </subcellularLocation>
</comment>